<accession>A0A220TYW0</accession>
<dbReference type="Gene3D" id="3.40.50.150">
    <property type="entry name" value="Vaccinia Virus protein VP39"/>
    <property type="match status" value="1"/>
</dbReference>
<sequence>MTINFHDQGNKHSYTNRRADGSWLALMRNTVNTAHINHAADIGCGGGIYSKALADLRIKSVTGVDFSKAMIDGARLNCRNYEQLNFQLGNANKTGLPSGKFDLILERALIHHLHDLKSCFNEAYRLLNDGGTFVVQDRTPKDCLLQGSSTHIRGYIFSKFPHLAELEIKRRHEGEVVKNNLQSAGFSNMEEMKLWETRRIYSSKRELLADIRSRNGRSILHELTNYELEELITFIDDKLDEKEIVEKDRWTVWKATKEHSGE</sequence>
<dbReference type="GO" id="GO:0032259">
    <property type="term" value="P:methylation"/>
    <property type="evidence" value="ECO:0007669"/>
    <property type="project" value="UniProtKB-KW"/>
</dbReference>
<evidence type="ECO:0000259" key="1">
    <source>
        <dbReference type="Pfam" id="PF08241"/>
    </source>
</evidence>
<keyword evidence="2" id="KW-0808">Transferase</keyword>
<dbReference type="GO" id="GO:0008757">
    <property type="term" value="F:S-adenosylmethionine-dependent methyltransferase activity"/>
    <property type="evidence" value="ECO:0007669"/>
    <property type="project" value="InterPro"/>
</dbReference>
<dbReference type="InterPro" id="IPR013216">
    <property type="entry name" value="Methyltransf_11"/>
</dbReference>
<keyword evidence="3" id="KW-1185">Reference proteome</keyword>
<dbReference type="CDD" id="cd02440">
    <property type="entry name" value="AdoMet_MTases"/>
    <property type="match status" value="1"/>
</dbReference>
<reference evidence="2 3" key="1">
    <citation type="submission" date="2017-07" db="EMBL/GenBank/DDBJ databases">
        <title>Virgibacillus sp. LM2416.</title>
        <authorList>
            <person name="Tak E.J."/>
            <person name="Bae J.-W."/>
        </authorList>
    </citation>
    <scope>NUCLEOTIDE SEQUENCE [LARGE SCALE GENOMIC DNA]</scope>
    <source>
        <strain evidence="2 3">LM2416</strain>
    </source>
</reference>
<feature type="domain" description="Methyltransferase type 11" evidence="1">
    <location>
        <begin position="41"/>
        <end position="135"/>
    </location>
</feature>
<name>A0A220TYW0_9BACI</name>
<dbReference type="OrthoDB" id="9791837at2"/>
<dbReference type="Pfam" id="PF08241">
    <property type="entry name" value="Methyltransf_11"/>
    <property type="match status" value="1"/>
</dbReference>
<dbReference type="PANTHER" id="PTHR43591">
    <property type="entry name" value="METHYLTRANSFERASE"/>
    <property type="match status" value="1"/>
</dbReference>
<keyword evidence="2" id="KW-0489">Methyltransferase</keyword>
<dbReference type="AlphaFoldDB" id="A0A220TYW0"/>
<protein>
    <submittedName>
        <fullName evidence="2">SAM-dependent methyltransferase</fullName>
    </submittedName>
</protein>
<proteinExistence type="predicted"/>
<organism evidence="2 3">
    <name type="scientific">Virgibacillus phasianinus</name>
    <dbReference type="NCBI Taxonomy" id="2017483"/>
    <lineage>
        <taxon>Bacteria</taxon>
        <taxon>Bacillati</taxon>
        <taxon>Bacillota</taxon>
        <taxon>Bacilli</taxon>
        <taxon>Bacillales</taxon>
        <taxon>Bacillaceae</taxon>
        <taxon>Virgibacillus</taxon>
    </lineage>
</organism>
<dbReference type="KEGG" id="vil:CFK37_01575"/>
<dbReference type="EMBL" id="CP022315">
    <property type="protein sequence ID" value="ASK60992.1"/>
    <property type="molecule type" value="Genomic_DNA"/>
</dbReference>
<gene>
    <name evidence="2" type="ORF">CFK37_01575</name>
</gene>
<dbReference type="InterPro" id="IPR029063">
    <property type="entry name" value="SAM-dependent_MTases_sf"/>
</dbReference>
<evidence type="ECO:0000313" key="2">
    <source>
        <dbReference type="EMBL" id="ASK60992.1"/>
    </source>
</evidence>
<dbReference type="Proteomes" id="UP000198312">
    <property type="component" value="Chromosome"/>
</dbReference>
<dbReference type="SUPFAM" id="SSF53335">
    <property type="entry name" value="S-adenosyl-L-methionine-dependent methyltransferases"/>
    <property type="match status" value="1"/>
</dbReference>
<evidence type="ECO:0000313" key="3">
    <source>
        <dbReference type="Proteomes" id="UP000198312"/>
    </source>
</evidence>
<dbReference type="RefSeq" id="WP_089060269.1">
    <property type="nucleotide sequence ID" value="NZ_CP022315.1"/>
</dbReference>